<dbReference type="PANTHER" id="PTHR44520:SF2">
    <property type="entry name" value="RESPONSE REGULATOR RCP1"/>
    <property type="match status" value="1"/>
</dbReference>
<evidence type="ECO:0000313" key="3">
    <source>
        <dbReference type="EMBL" id="NER29795.1"/>
    </source>
</evidence>
<dbReference type="CDD" id="cd17557">
    <property type="entry name" value="REC_Rcp-like"/>
    <property type="match status" value="1"/>
</dbReference>
<protein>
    <submittedName>
        <fullName evidence="3">Response regulator</fullName>
    </submittedName>
</protein>
<dbReference type="SMART" id="SM00448">
    <property type="entry name" value="REC"/>
    <property type="match status" value="1"/>
</dbReference>
<gene>
    <name evidence="3" type="ORF">F6J89_19795</name>
</gene>
<dbReference type="PANTHER" id="PTHR44520">
    <property type="entry name" value="RESPONSE REGULATOR RCP1-RELATED"/>
    <property type="match status" value="1"/>
</dbReference>
<evidence type="ECO:0000256" key="1">
    <source>
        <dbReference type="PROSITE-ProRule" id="PRU00169"/>
    </source>
</evidence>
<proteinExistence type="predicted"/>
<dbReference type="PROSITE" id="PS50110">
    <property type="entry name" value="RESPONSE_REGULATORY"/>
    <property type="match status" value="1"/>
</dbReference>
<name>A0A6B3NFX7_9CYAN</name>
<reference evidence="3" key="1">
    <citation type="submission" date="2019-11" db="EMBL/GenBank/DDBJ databases">
        <title>Genomic insights into an expanded diversity of filamentous marine cyanobacteria reveals the extraordinary biosynthetic potential of Moorea and Okeania.</title>
        <authorList>
            <person name="Ferreira Leao T."/>
            <person name="Wang M."/>
            <person name="Moss N."/>
            <person name="Da Silva R."/>
            <person name="Sanders J."/>
            <person name="Nurk S."/>
            <person name="Gurevich A."/>
            <person name="Humphrey G."/>
            <person name="Reher R."/>
            <person name="Zhu Q."/>
            <person name="Belda-Ferre P."/>
            <person name="Glukhov E."/>
            <person name="Rex R."/>
            <person name="Dorrestein P.C."/>
            <person name="Knight R."/>
            <person name="Pevzner P."/>
            <person name="Gerwick W.H."/>
            <person name="Gerwick L."/>
        </authorList>
    </citation>
    <scope>NUCLEOTIDE SEQUENCE</scope>
    <source>
        <strain evidence="3">SIO1C4</strain>
    </source>
</reference>
<dbReference type="AlphaFoldDB" id="A0A6B3NFX7"/>
<sequence>MEEGKTERTILLVEDNENQAHLIAEALKESSVPHQMVLVKDGIAALAYLRHEGEYTQTARPDIILLNLNLPKKNGKEVLAEIKADPKLKRIPVLVLTNSKSKEDILKSYELHVNCYITKSDDLSQLSEAVRKIEEFWLGIVTLPRE</sequence>
<dbReference type="InterPro" id="IPR001789">
    <property type="entry name" value="Sig_transdc_resp-reg_receiver"/>
</dbReference>
<organism evidence="3">
    <name type="scientific">Symploca sp. SIO1C4</name>
    <dbReference type="NCBI Taxonomy" id="2607765"/>
    <lineage>
        <taxon>Bacteria</taxon>
        <taxon>Bacillati</taxon>
        <taxon>Cyanobacteriota</taxon>
        <taxon>Cyanophyceae</taxon>
        <taxon>Coleofasciculales</taxon>
        <taxon>Coleofasciculaceae</taxon>
        <taxon>Symploca</taxon>
    </lineage>
</organism>
<dbReference type="InterPro" id="IPR052893">
    <property type="entry name" value="TCS_response_regulator"/>
</dbReference>
<dbReference type="GO" id="GO:0000160">
    <property type="term" value="P:phosphorelay signal transduction system"/>
    <property type="evidence" value="ECO:0007669"/>
    <property type="project" value="InterPro"/>
</dbReference>
<comment type="caution">
    <text evidence="3">The sequence shown here is derived from an EMBL/GenBank/DDBJ whole genome shotgun (WGS) entry which is preliminary data.</text>
</comment>
<dbReference type="EMBL" id="JAAHFQ010000431">
    <property type="protein sequence ID" value="NER29795.1"/>
    <property type="molecule type" value="Genomic_DNA"/>
</dbReference>
<comment type="caution">
    <text evidence="1">Lacks conserved residue(s) required for the propagation of feature annotation.</text>
</comment>
<dbReference type="InterPro" id="IPR011006">
    <property type="entry name" value="CheY-like_superfamily"/>
</dbReference>
<evidence type="ECO:0000259" key="2">
    <source>
        <dbReference type="PROSITE" id="PS50110"/>
    </source>
</evidence>
<dbReference type="SUPFAM" id="SSF52172">
    <property type="entry name" value="CheY-like"/>
    <property type="match status" value="1"/>
</dbReference>
<feature type="domain" description="Response regulatory" evidence="2">
    <location>
        <begin position="9"/>
        <end position="134"/>
    </location>
</feature>
<accession>A0A6B3NFX7</accession>
<dbReference type="Pfam" id="PF00072">
    <property type="entry name" value="Response_reg"/>
    <property type="match status" value="1"/>
</dbReference>
<dbReference type="Gene3D" id="3.40.50.2300">
    <property type="match status" value="1"/>
</dbReference>